<comment type="caution">
    <text evidence="1">The sequence shown here is derived from an EMBL/GenBank/DDBJ whole genome shotgun (WGS) entry which is preliminary data.</text>
</comment>
<reference evidence="1" key="1">
    <citation type="submission" date="2022-12" db="EMBL/GenBank/DDBJ databases">
        <title>Genome Sequence of Lasiodiplodia mahajangana.</title>
        <authorList>
            <person name="Buettner E."/>
        </authorList>
    </citation>
    <scope>NUCLEOTIDE SEQUENCE</scope>
    <source>
        <strain evidence="1">VT137</strain>
    </source>
</reference>
<sequence length="671" mass="77089">MAHDETIFNDEDINGDEGLRYPEYEYSVLSHPDSIRVFVLAPSSDSTAHIQGEIVEVRLSEVCVESGYTALSYVWGQDDAKYGILVGDCLLEVRANLFSALCSLRREDRNVRLWVDALCINQDDINERNHQVQQMRRIYSSALETIIYLGDLYGGYTEQQAWSFLERYAARTMNEDGDLDSDLPAKKERQVFLYEVLGRPWFQRLWVLQEAVVSKKLSIQGGHRRISWDDFCKVVILTPKYNDQYNATFFGTDQIDQLEMVMNIFHVRCAYQSLHGMGHLLPSWSSQAQTHKDNILDILDLLRRTRSHQASDPRDKIYGLLGIASGIDTDDQRFAVDYSEDCRDVYTRFARTLILTSKAYDVLSYVNHNPFRYHDVMFNRFGLPSWVPDWDLGAWVDKPLFDTPTILSTLDPETDLKSSEKDQPFHEVCAFTDSGGTLEARGSLIGEVKGLSDVIRLNWMDEKRFQDIQNSDLPENERREQIIGVWREFFTVPYIRLPETIFGVLKRDLFRDVYTPPSDFPPLFEMCWGPMHDASRAEQGPEKGTVEHHLLARSRKTSAWSSDLLLLTNILVDRKSIVDGKRLAVYAPFGTSDVHALAIVPGRTQEGDFLVDFQHGRVPFVLRKDKQSIPDGDEPVSTDLAFRNCEFVGESVVNRVAVDESAWRERIFVIR</sequence>
<organism evidence="1 2">
    <name type="scientific">Lasiodiplodia mahajangana</name>
    <dbReference type="NCBI Taxonomy" id="1108764"/>
    <lineage>
        <taxon>Eukaryota</taxon>
        <taxon>Fungi</taxon>
        <taxon>Dikarya</taxon>
        <taxon>Ascomycota</taxon>
        <taxon>Pezizomycotina</taxon>
        <taxon>Dothideomycetes</taxon>
        <taxon>Dothideomycetes incertae sedis</taxon>
        <taxon>Botryosphaeriales</taxon>
        <taxon>Botryosphaeriaceae</taxon>
        <taxon>Lasiodiplodia</taxon>
    </lineage>
</organism>
<keyword evidence="2" id="KW-1185">Reference proteome</keyword>
<name>A0ACC2JGK5_9PEZI</name>
<dbReference type="EMBL" id="JAPUUL010001893">
    <property type="protein sequence ID" value="KAJ8126358.1"/>
    <property type="molecule type" value="Genomic_DNA"/>
</dbReference>
<dbReference type="Proteomes" id="UP001153332">
    <property type="component" value="Unassembled WGS sequence"/>
</dbReference>
<proteinExistence type="predicted"/>
<evidence type="ECO:0000313" key="1">
    <source>
        <dbReference type="EMBL" id="KAJ8126358.1"/>
    </source>
</evidence>
<gene>
    <name evidence="1" type="ORF">O1611_g7280</name>
</gene>
<accession>A0ACC2JGK5</accession>
<evidence type="ECO:0000313" key="2">
    <source>
        <dbReference type="Proteomes" id="UP001153332"/>
    </source>
</evidence>
<protein>
    <submittedName>
        <fullName evidence="1">Uncharacterized protein</fullName>
    </submittedName>
</protein>